<feature type="compositionally biased region" description="Pro residues" evidence="9">
    <location>
        <begin position="387"/>
        <end position="399"/>
    </location>
</feature>
<dbReference type="GO" id="GO:0005771">
    <property type="term" value="C:multivesicular body"/>
    <property type="evidence" value="ECO:0007669"/>
    <property type="project" value="TreeGrafter"/>
</dbReference>
<dbReference type="EMBL" id="NHTK01001354">
    <property type="protein sequence ID" value="PPQ99556.1"/>
    <property type="molecule type" value="Genomic_DNA"/>
</dbReference>
<dbReference type="InParanoid" id="A0A409Y8Z7"/>
<keyword evidence="13" id="KW-1185">Reference proteome</keyword>
<keyword evidence="6" id="KW-0967">Endosome</keyword>
<evidence type="ECO:0000256" key="2">
    <source>
        <dbReference type="ARBA" id="ARBA00004496"/>
    </source>
</evidence>
<protein>
    <recommendedName>
        <fullName evidence="14">Vta1/callose synthase N-terminal domain-containing protein</fullName>
    </recommendedName>
</protein>
<dbReference type="GO" id="GO:0015031">
    <property type="term" value="P:protein transport"/>
    <property type="evidence" value="ECO:0007669"/>
    <property type="project" value="UniProtKB-KW"/>
</dbReference>
<feature type="compositionally biased region" description="Low complexity" evidence="9">
    <location>
        <begin position="269"/>
        <end position="291"/>
    </location>
</feature>
<dbReference type="STRING" id="181874.A0A409Y8Z7"/>
<dbReference type="InterPro" id="IPR044538">
    <property type="entry name" value="Vta1-like"/>
</dbReference>
<dbReference type="OrthoDB" id="391137at2759"/>
<name>A0A409Y8Z7_9AGAR</name>
<proteinExistence type="inferred from homology"/>
<dbReference type="Proteomes" id="UP000284842">
    <property type="component" value="Unassembled WGS sequence"/>
</dbReference>
<feature type="compositionally biased region" description="Low complexity" evidence="9">
    <location>
        <begin position="204"/>
        <end position="229"/>
    </location>
</feature>
<keyword evidence="8" id="KW-0472">Membrane</keyword>
<evidence type="ECO:0000259" key="11">
    <source>
        <dbReference type="Pfam" id="PF18097"/>
    </source>
</evidence>
<sequence>MASTSLLGLPPIPTELKPIVPFLQRAQEIKKQDPIIAYWCAYYAAQVGISLKARDAASRDVLLGLLGTLESMKSEIGANDAIDMEAVSSAYVENFALKVFASADNEDRAGRASKATAKKFLAAANFLEILKTFPKKDVADSNEEKIKYAKWKAADIAKAFREGRKPAPGPPGWSEDQELRQLQAEVRAEEATDGMFPYVPHIPSVPSQAPSSYSASSSPPRSSPQNIPRPHAKWTEEGDGPSETWSTAATPGLSEAPSTDFGSVPPSAGSIRSSHSRGSSTGSTSTIGSRGMAVDPKSGSPPKSAIKSSSGSPDSDKRVHWSDPSSPAPPPSFIPPQAPSSSPPGEYLGPQSIYGPPQPNVPLPPPVPPHPPTHHSTSTTSPVFVNPIPPVQPSPPRGPPVYGNPVAPQPTVPFELTPSIISKVQKHCRFAISSLDYEDAEQARRELRAALALLEQ</sequence>
<keyword evidence="7" id="KW-0653">Protein transport</keyword>
<feature type="domain" description="Vta1/callose synthase N-terminal" evidence="10">
    <location>
        <begin position="19"/>
        <end position="162"/>
    </location>
</feature>
<evidence type="ECO:0000313" key="12">
    <source>
        <dbReference type="EMBL" id="PPQ99556.1"/>
    </source>
</evidence>
<dbReference type="PANTHER" id="PTHR46009:SF1">
    <property type="entry name" value="VACUOLAR PROTEIN SORTING-ASSOCIATED PROTEIN VTA1 HOMOLOG"/>
    <property type="match status" value="1"/>
</dbReference>
<dbReference type="InterPro" id="IPR039431">
    <property type="entry name" value="Vta1/CALS_N"/>
</dbReference>
<reference evidence="12 13" key="1">
    <citation type="journal article" date="2018" name="Evol. Lett.">
        <title>Horizontal gene cluster transfer increased hallucinogenic mushroom diversity.</title>
        <authorList>
            <person name="Reynolds H.T."/>
            <person name="Vijayakumar V."/>
            <person name="Gluck-Thaler E."/>
            <person name="Korotkin H.B."/>
            <person name="Matheny P.B."/>
            <person name="Slot J.C."/>
        </authorList>
    </citation>
    <scope>NUCLEOTIDE SEQUENCE [LARGE SCALE GENOMIC DNA]</scope>
    <source>
        <strain evidence="12 13">2629</strain>
    </source>
</reference>
<feature type="compositionally biased region" description="Pro residues" evidence="9">
    <location>
        <begin position="356"/>
        <end position="371"/>
    </location>
</feature>
<keyword evidence="4" id="KW-0813">Transport</keyword>
<dbReference type="Pfam" id="PF04652">
    <property type="entry name" value="Vta1"/>
    <property type="match status" value="1"/>
</dbReference>
<evidence type="ECO:0000256" key="6">
    <source>
        <dbReference type="ARBA" id="ARBA00022753"/>
    </source>
</evidence>
<accession>A0A409Y8Z7</accession>
<dbReference type="InterPro" id="IPR041212">
    <property type="entry name" value="Vta1_C"/>
</dbReference>
<dbReference type="FunCoup" id="A0A409Y8Z7">
    <property type="interactions" value="328"/>
</dbReference>
<evidence type="ECO:0000256" key="4">
    <source>
        <dbReference type="ARBA" id="ARBA00022448"/>
    </source>
</evidence>
<dbReference type="PRINTS" id="PR01217">
    <property type="entry name" value="PRICHEXTENSN"/>
</dbReference>
<feature type="compositionally biased region" description="Low complexity" evidence="9">
    <location>
        <begin position="374"/>
        <end position="386"/>
    </location>
</feature>
<organism evidence="12 13">
    <name type="scientific">Panaeolus cyanescens</name>
    <dbReference type="NCBI Taxonomy" id="181874"/>
    <lineage>
        <taxon>Eukaryota</taxon>
        <taxon>Fungi</taxon>
        <taxon>Dikarya</taxon>
        <taxon>Basidiomycota</taxon>
        <taxon>Agaricomycotina</taxon>
        <taxon>Agaricomycetes</taxon>
        <taxon>Agaricomycetidae</taxon>
        <taxon>Agaricales</taxon>
        <taxon>Agaricineae</taxon>
        <taxon>Galeropsidaceae</taxon>
        <taxon>Panaeolus</taxon>
    </lineage>
</organism>
<evidence type="ECO:0000256" key="5">
    <source>
        <dbReference type="ARBA" id="ARBA00022490"/>
    </source>
</evidence>
<keyword evidence="5" id="KW-0963">Cytoplasm</keyword>
<dbReference type="InterPro" id="IPR023175">
    <property type="entry name" value="Vta1/CALS_N_sf"/>
</dbReference>
<evidence type="ECO:0000256" key="1">
    <source>
        <dbReference type="ARBA" id="ARBA00004481"/>
    </source>
</evidence>
<dbReference type="GO" id="GO:0032511">
    <property type="term" value="P:late endosome to vacuole transport via multivesicular body sorting pathway"/>
    <property type="evidence" value="ECO:0007669"/>
    <property type="project" value="InterPro"/>
</dbReference>
<feature type="region of interest" description="Disordered" evidence="9">
    <location>
        <begin position="196"/>
        <end position="410"/>
    </location>
</feature>
<evidence type="ECO:0000256" key="8">
    <source>
        <dbReference type="ARBA" id="ARBA00023136"/>
    </source>
</evidence>
<dbReference type="Gene3D" id="1.25.40.270">
    <property type="entry name" value="Vacuolar protein sorting-associated protein vta1"/>
    <property type="match status" value="1"/>
</dbReference>
<dbReference type="AlphaFoldDB" id="A0A409Y8Z7"/>
<evidence type="ECO:0000256" key="7">
    <source>
        <dbReference type="ARBA" id="ARBA00022927"/>
    </source>
</evidence>
<evidence type="ECO:0000313" key="13">
    <source>
        <dbReference type="Proteomes" id="UP000284842"/>
    </source>
</evidence>
<comment type="similarity">
    <text evidence="3">Belongs to the VTA1 family.</text>
</comment>
<evidence type="ECO:0000259" key="10">
    <source>
        <dbReference type="Pfam" id="PF04652"/>
    </source>
</evidence>
<dbReference type="PANTHER" id="PTHR46009">
    <property type="entry name" value="VACUOLAR PROTEIN SORTING-ASSOCIATED PROTEIN VTA1 HOMOLOG"/>
    <property type="match status" value="1"/>
</dbReference>
<feature type="domain" description="Vta1 C-terminal" evidence="11">
    <location>
        <begin position="419"/>
        <end position="455"/>
    </location>
</feature>
<dbReference type="GO" id="GO:0010008">
    <property type="term" value="C:endosome membrane"/>
    <property type="evidence" value="ECO:0007669"/>
    <property type="project" value="UniProtKB-SubCell"/>
</dbReference>
<evidence type="ECO:0008006" key="14">
    <source>
        <dbReference type="Google" id="ProtNLM"/>
    </source>
</evidence>
<dbReference type="Pfam" id="PF18097">
    <property type="entry name" value="Vta1_C"/>
    <property type="match status" value="1"/>
</dbReference>
<gene>
    <name evidence="12" type="ORF">CVT24_005344</name>
</gene>
<comment type="subcellular location">
    <subcellularLocation>
        <location evidence="2">Cytoplasm</location>
    </subcellularLocation>
    <subcellularLocation>
        <location evidence="1">Endosome membrane</location>
        <topology evidence="1">Peripheral membrane protein</topology>
    </subcellularLocation>
</comment>
<dbReference type="Gene3D" id="1.20.5.420">
    <property type="entry name" value="Immunoglobulin FC, subunit C"/>
    <property type="match status" value="1"/>
</dbReference>
<evidence type="ECO:0000256" key="3">
    <source>
        <dbReference type="ARBA" id="ARBA00007895"/>
    </source>
</evidence>
<evidence type="ECO:0000256" key="9">
    <source>
        <dbReference type="SAM" id="MobiDB-lite"/>
    </source>
</evidence>
<feature type="compositionally biased region" description="Pro residues" evidence="9">
    <location>
        <begin position="326"/>
        <end position="342"/>
    </location>
</feature>
<comment type="caution">
    <text evidence="12">The sequence shown here is derived from an EMBL/GenBank/DDBJ whole genome shotgun (WGS) entry which is preliminary data.</text>
</comment>